<gene>
    <name evidence="1" type="ORF">S01H1_58515</name>
</gene>
<evidence type="ECO:0000313" key="1">
    <source>
        <dbReference type="EMBL" id="GAG20209.1"/>
    </source>
</evidence>
<accession>X0VP91</accession>
<feature type="non-terminal residue" evidence="1">
    <location>
        <position position="151"/>
    </location>
</feature>
<comment type="caution">
    <text evidence="1">The sequence shown here is derived from an EMBL/GenBank/DDBJ whole genome shotgun (WGS) entry which is preliminary data.</text>
</comment>
<protein>
    <submittedName>
        <fullName evidence="1">Uncharacterized protein</fullName>
    </submittedName>
</protein>
<name>X0VP91_9ZZZZ</name>
<organism evidence="1">
    <name type="scientific">marine sediment metagenome</name>
    <dbReference type="NCBI Taxonomy" id="412755"/>
    <lineage>
        <taxon>unclassified sequences</taxon>
        <taxon>metagenomes</taxon>
        <taxon>ecological metagenomes</taxon>
    </lineage>
</organism>
<sequence length="151" mass="17892">MPRELVESIGAEILMKLLFFLKKYNVIKYRNKIMDIKPYNLIDEMLLNISKDIKPLYYVEPINSNEQKQRFLEGKIKNPEFQYRELEYNPREIEQKLNFIKIPKDEIGAIFQEKKDEILLENKIVLSRGNQDIVREATIALYGIPSNELVA</sequence>
<dbReference type="AlphaFoldDB" id="X0VP91"/>
<dbReference type="EMBL" id="BARS01038227">
    <property type="protein sequence ID" value="GAG20209.1"/>
    <property type="molecule type" value="Genomic_DNA"/>
</dbReference>
<reference evidence="1" key="1">
    <citation type="journal article" date="2014" name="Front. Microbiol.">
        <title>High frequency of phylogenetically diverse reductive dehalogenase-homologous genes in deep subseafloor sedimentary metagenomes.</title>
        <authorList>
            <person name="Kawai M."/>
            <person name="Futagami T."/>
            <person name="Toyoda A."/>
            <person name="Takaki Y."/>
            <person name="Nishi S."/>
            <person name="Hori S."/>
            <person name="Arai W."/>
            <person name="Tsubouchi T."/>
            <person name="Morono Y."/>
            <person name="Uchiyama I."/>
            <person name="Ito T."/>
            <person name="Fujiyama A."/>
            <person name="Inagaki F."/>
            <person name="Takami H."/>
        </authorList>
    </citation>
    <scope>NUCLEOTIDE SEQUENCE</scope>
    <source>
        <strain evidence="1">Expedition CK06-06</strain>
    </source>
</reference>
<proteinExistence type="predicted"/>